<dbReference type="Pfam" id="PF03358">
    <property type="entry name" value="FMN_red"/>
    <property type="match status" value="1"/>
</dbReference>
<dbReference type="PANTHER" id="PTHR43408">
    <property type="entry name" value="FMN REDUCTASE (NADPH)"/>
    <property type="match status" value="1"/>
</dbReference>
<evidence type="ECO:0000256" key="1">
    <source>
        <dbReference type="ARBA" id="ARBA00022630"/>
    </source>
</evidence>
<reference evidence="5" key="1">
    <citation type="submission" date="2020-09" db="EMBL/GenBank/DDBJ databases">
        <title>Bacillus faecalis sp. nov., a moderately halophilic bacterium isolated from cow faeces.</title>
        <authorList>
            <person name="Jiang L."/>
            <person name="Lee J."/>
        </authorList>
    </citation>
    <scope>NUCLEOTIDE SEQUENCE</scope>
    <source>
        <strain evidence="5">AGMB 02131</strain>
    </source>
</reference>
<sequence length="178" mass="19438">MKLVGISGALIGAKTAIAVNEVLQAAKAANPEIEIELIDLRDYNVEFVIGKPLSEYNKDTQKVVNTIINADFYVFGTPVYQGSISGPLKNLFDHLPTTALQSKVTGMIVTAGSPMHYLVGDTQLKPILSFFKALVATKNVFVHNSCFNKENVIVEEDAVERINALAQELVEMQTKLKA</sequence>
<name>A0A927CY57_9BACI</name>
<keyword evidence="1" id="KW-0285">Flavoprotein</keyword>
<dbReference type="EMBL" id="JACXSI010000045">
    <property type="protein sequence ID" value="MBD3109877.1"/>
    <property type="molecule type" value="Genomic_DNA"/>
</dbReference>
<evidence type="ECO:0000313" key="6">
    <source>
        <dbReference type="Proteomes" id="UP000602076"/>
    </source>
</evidence>
<dbReference type="GO" id="GO:0016491">
    <property type="term" value="F:oxidoreductase activity"/>
    <property type="evidence" value="ECO:0007669"/>
    <property type="project" value="UniProtKB-KW"/>
</dbReference>
<evidence type="ECO:0000256" key="2">
    <source>
        <dbReference type="ARBA" id="ARBA00022643"/>
    </source>
</evidence>
<dbReference type="InterPro" id="IPR029039">
    <property type="entry name" value="Flavoprotein-like_sf"/>
</dbReference>
<organism evidence="5 6">
    <name type="scientific">Peribacillus faecalis</name>
    <dbReference type="NCBI Taxonomy" id="2772559"/>
    <lineage>
        <taxon>Bacteria</taxon>
        <taxon>Bacillati</taxon>
        <taxon>Bacillota</taxon>
        <taxon>Bacilli</taxon>
        <taxon>Bacillales</taxon>
        <taxon>Bacillaceae</taxon>
        <taxon>Peribacillus</taxon>
    </lineage>
</organism>
<dbReference type="Proteomes" id="UP000602076">
    <property type="component" value="Unassembled WGS sequence"/>
</dbReference>
<dbReference type="InterPro" id="IPR005025">
    <property type="entry name" value="FMN_Rdtase-like_dom"/>
</dbReference>
<dbReference type="RefSeq" id="WP_190999406.1">
    <property type="nucleotide sequence ID" value="NZ_JACXSI010000045.1"/>
</dbReference>
<dbReference type="InterPro" id="IPR051814">
    <property type="entry name" value="NAD(P)H-dep_FMN_reductase"/>
</dbReference>
<comment type="caution">
    <text evidence="5">The sequence shown here is derived from an EMBL/GenBank/DDBJ whole genome shotgun (WGS) entry which is preliminary data.</text>
</comment>
<evidence type="ECO:0000313" key="5">
    <source>
        <dbReference type="EMBL" id="MBD3109877.1"/>
    </source>
</evidence>
<feature type="domain" description="NADPH-dependent FMN reductase-like" evidence="4">
    <location>
        <begin position="1"/>
        <end position="142"/>
    </location>
</feature>
<dbReference type="SUPFAM" id="SSF52218">
    <property type="entry name" value="Flavoproteins"/>
    <property type="match status" value="1"/>
</dbReference>
<keyword evidence="2" id="KW-0288">FMN</keyword>
<keyword evidence="3" id="KW-0560">Oxidoreductase</keyword>
<keyword evidence="6" id="KW-1185">Reference proteome</keyword>
<protein>
    <submittedName>
        <fullName evidence="5">NAD(P)H-dependent oxidoreductase</fullName>
    </submittedName>
</protein>
<gene>
    <name evidence="5" type="ORF">IEO70_16170</name>
</gene>
<proteinExistence type="predicted"/>
<dbReference type="Gene3D" id="3.40.50.360">
    <property type="match status" value="1"/>
</dbReference>
<dbReference type="PANTHER" id="PTHR43408:SF2">
    <property type="entry name" value="FMN REDUCTASE (NADPH)"/>
    <property type="match status" value="1"/>
</dbReference>
<accession>A0A927CY57</accession>
<dbReference type="AlphaFoldDB" id="A0A927CY57"/>
<evidence type="ECO:0000256" key="3">
    <source>
        <dbReference type="ARBA" id="ARBA00023002"/>
    </source>
</evidence>
<evidence type="ECO:0000259" key="4">
    <source>
        <dbReference type="Pfam" id="PF03358"/>
    </source>
</evidence>